<name>A0A926ZKV9_9CYAN</name>
<dbReference type="AlphaFoldDB" id="A0A926ZKV9"/>
<keyword evidence="3" id="KW-1185">Reference proteome</keyword>
<reference evidence="2" key="1">
    <citation type="journal article" date="2015" name="ISME J.">
        <title>Draft Genome Sequence of Streptomyces incarnatus NRRL8089, which Produces the Nucleoside Antibiotic Sinefungin.</title>
        <authorList>
            <person name="Oshima K."/>
            <person name="Hattori M."/>
            <person name="Shimizu H."/>
            <person name="Fukuda K."/>
            <person name="Nemoto M."/>
            <person name="Inagaki K."/>
            <person name="Tamura T."/>
        </authorList>
    </citation>
    <scope>NUCLEOTIDE SEQUENCE</scope>
    <source>
        <strain evidence="2">FACHB-1375</strain>
    </source>
</reference>
<dbReference type="SUPFAM" id="SSF141072">
    <property type="entry name" value="CalX-like"/>
    <property type="match status" value="1"/>
</dbReference>
<reference evidence="2" key="2">
    <citation type="submission" date="2020-08" db="EMBL/GenBank/DDBJ databases">
        <authorList>
            <person name="Chen M."/>
            <person name="Teng W."/>
            <person name="Zhao L."/>
            <person name="Hu C."/>
            <person name="Zhou Y."/>
            <person name="Han B."/>
            <person name="Song L."/>
            <person name="Shu W."/>
        </authorList>
    </citation>
    <scope>NUCLEOTIDE SEQUENCE</scope>
    <source>
        <strain evidence="2">FACHB-1375</strain>
    </source>
</reference>
<protein>
    <submittedName>
        <fullName evidence="2">DUF4347 domain-containing protein</fullName>
    </submittedName>
</protein>
<dbReference type="Gene3D" id="2.160.20.10">
    <property type="entry name" value="Single-stranded right-handed beta-helix, Pectin lyase-like"/>
    <property type="match status" value="1"/>
</dbReference>
<evidence type="ECO:0000313" key="3">
    <source>
        <dbReference type="Proteomes" id="UP000641646"/>
    </source>
</evidence>
<feature type="domain" description="DUF4347" evidence="1">
    <location>
        <begin position="14"/>
        <end position="177"/>
    </location>
</feature>
<dbReference type="Pfam" id="PF14252">
    <property type="entry name" value="DUF4347"/>
    <property type="match status" value="1"/>
</dbReference>
<dbReference type="NCBIfam" id="NF041518">
    <property type="entry name" value="choice_anch_Q"/>
    <property type="match status" value="1"/>
</dbReference>
<dbReference type="EMBL" id="JACJPW010000218">
    <property type="protein sequence ID" value="MBD2186485.1"/>
    <property type="molecule type" value="Genomic_DNA"/>
</dbReference>
<dbReference type="InterPro" id="IPR038081">
    <property type="entry name" value="CalX-like_sf"/>
</dbReference>
<dbReference type="InterPro" id="IPR011050">
    <property type="entry name" value="Pectin_lyase_fold/virulence"/>
</dbReference>
<sequence length="651" mass="65995">MPDNINTSSQPNSIVFIDSTVPDYQSLAAAVAPGTDVIIIYPTGDEINQISDILADRHNINAVHIISHGSPGSLQFGNSQLNEQNLHLYANQLQQWRNSLSINGDIFLYGCDVAAGDNGIAFVQQLSELTGADVAASDDLTGSAALDGDWDLEVKSGLIEAPLAFQVGVMEAYNAVLGTTINVTNVTELIQAINDANSESGAYVGADTINLAAGTYTLTSGTYNYFSGIDWGNSGLPVITSEITINGNGATIARDNSASTTFRLFTIGGASGKLTLNDVTLENGNVTGSTTGAAPDAGAISNISGIVNINNSTLRNNAAGDDGGAIANFGTMNIQNSTITNNTAQGDGGSVDGGGAIENDGASATLNLTNTTISGNIHNGSGIGNGQGGAIRNRNSAKLNIVNSTIFNNTANSSTGGGIFVESGTVTVKNSIVIGNTATTDADVSGTFTSNNANIIGNVGSSSGFGSDITGVTAASVLDPTLANNGGSTLTHALIAGSPAIDAGNNASVPAGITTDQRGTGYPRIFGTAVDIGAFEYSLTTISLTVTDANADETASNTGTYRISRGTANTGDLTVNLNIDPSSTVTSNTGGTFPVDYSFSVTNGGNISGTGTTRTLTIPDGQTFVDLILNPIDDNYGEAAETLKLNLAAGS</sequence>
<dbReference type="Proteomes" id="UP000641646">
    <property type="component" value="Unassembled WGS sequence"/>
</dbReference>
<dbReference type="InterPro" id="IPR059226">
    <property type="entry name" value="Choice_anch_Q_dom"/>
</dbReference>
<accession>A0A926ZKV9</accession>
<dbReference type="InterPro" id="IPR025592">
    <property type="entry name" value="DUF4347"/>
</dbReference>
<dbReference type="SUPFAM" id="SSF51126">
    <property type="entry name" value="Pectin lyase-like"/>
    <property type="match status" value="1"/>
</dbReference>
<gene>
    <name evidence="2" type="ORF">H6G03_36470</name>
</gene>
<evidence type="ECO:0000259" key="1">
    <source>
        <dbReference type="Pfam" id="PF14252"/>
    </source>
</evidence>
<dbReference type="RefSeq" id="WP_190475869.1">
    <property type="nucleotide sequence ID" value="NZ_JACJPW010000218.1"/>
</dbReference>
<dbReference type="Gene3D" id="2.60.40.2030">
    <property type="match status" value="1"/>
</dbReference>
<proteinExistence type="predicted"/>
<comment type="caution">
    <text evidence="2">The sequence shown here is derived from an EMBL/GenBank/DDBJ whole genome shotgun (WGS) entry which is preliminary data.</text>
</comment>
<organism evidence="2 3">
    <name type="scientific">Aerosakkonema funiforme FACHB-1375</name>
    <dbReference type="NCBI Taxonomy" id="2949571"/>
    <lineage>
        <taxon>Bacteria</taxon>
        <taxon>Bacillati</taxon>
        <taxon>Cyanobacteriota</taxon>
        <taxon>Cyanophyceae</taxon>
        <taxon>Oscillatoriophycideae</taxon>
        <taxon>Aerosakkonematales</taxon>
        <taxon>Aerosakkonemataceae</taxon>
        <taxon>Aerosakkonema</taxon>
    </lineage>
</organism>
<dbReference type="InterPro" id="IPR012334">
    <property type="entry name" value="Pectin_lyas_fold"/>
</dbReference>
<evidence type="ECO:0000313" key="2">
    <source>
        <dbReference type="EMBL" id="MBD2186485.1"/>
    </source>
</evidence>